<accession>B3RX78</accession>
<dbReference type="CTD" id="6753926"/>
<dbReference type="HOGENOM" id="CLU_2124214_0_0_1"/>
<dbReference type="Proteomes" id="UP000009022">
    <property type="component" value="Unassembled WGS sequence"/>
</dbReference>
<evidence type="ECO:0000313" key="2">
    <source>
        <dbReference type="EMBL" id="EDV24823.1"/>
    </source>
</evidence>
<organism evidence="2 3">
    <name type="scientific">Trichoplax adhaerens</name>
    <name type="common">Trichoplax reptans</name>
    <dbReference type="NCBI Taxonomy" id="10228"/>
    <lineage>
        <taxon>Eukaryota</taxon>
        <taxon>Metazoa</taxon>
        <taxon>Placozoa</taxon>
        <taxon>Uniplacotomia</taxon>
        <taxon>Trichoplacea</taxon>
        <taxon>Trichoplacidae</taxon>
        <taxon>Trichoplax</taxon>
    </lineage>
</organism>
<dbReference type="InParanoid" id="B3RX78"/>
<evidence type="ECO:0000313" key="3">
    <source>
        <dbReference type="Proteomes" id="UP000009022"/>
    </source>
</evidence>
<feature type="compositionally biased region" description="Low complexity" evidence="1">
    <location>
        <begin position="64"/>
        <end position="76"/>
    </location>
</feature>
<gene>
    <name evidence="2" type="ORF">TRIADDRAFT_56112</name>
</gene>
<keyword evidence="3" id="KW-1185">Reference proteome</keyword>
<proteinExistence type="predicted"/>
<name>B3RX78_TRIAD</name>
<feature type="compositionally biased region" description="Low complexity" evidence="1">
    <location>
        <begin position="95"/>
        <end position="106"/>
    </location>
</feature>
<dbReference type="GeneID" id="6753926"/>
<feature type="region of interest" description="Disordered" evidence="1">
    <location>
        <begin position="94"/>
        <end position="114"/>
    </location>
</feature>
<dbReference type="EMBL" id="DS985245">
    <property type="protein sequence ID" value="EDV24823.1"/>
    <property type="molecule type" value="Genomic_DNA"/>
</dbReference>
<dbReference type="AlphaFoldDB" id="B3RX78"/>
<dbReference type="KEGG" id="tad:TRIADDRAFT_56112"/>
<evidence type="ECO:0000256" key="1">
    <source>
        <dbReference type="SAM" id="MobiDB-lite"/>
    </source>
</evidence>
<sequence>MDRNDRNDCMQRLAFLWNCSHASLRHSTQLSGFYIYRIKQLASQFGIDYSSSANELKTPTSSHNRNSSIAVSSISKSAKKRSMIRHSLLTSMLKASAASTPQSSPSLKDFLMST</sequence>
<dbReference type="GO" id="GO:0008033">
    <property type="term" value="P:tRNA processing"/>
    <property type="evidence" value="ECO:0000318"/>
    <property type="project" value="GO_Central"/>
</dbReference>
<reference evidence="2 3" key="1">
    <citation type="journal article" date="2008" name="Nature">
        <title>The Trichoplax genome and the nature of placozoans.</title>
        <authorList>
            <person name="Srivastava M."/>
            <person name="Begovic E."/>
            <person name="Chapman J."/>
            <person name="Putnam N.H."/>
            <person name="Hellsten U."/>
            <person name="Kawashima T."/>
            <person name="Kuo A."/>
            <person name="Mitros T."/>
            <person name="Salamov A."/>
            <person name="Carpenter M.L."/>
            <person name="Signorovitch A.Y."/>
            <person name="Moreno M.A."/>
            <person name="Kamm K."/>
            <person name="Grimwood J."/>
            <person name="Schmutz J."/>
            <person name="Shapiro H."/>
            <person name="Grigoriev I.V."/>
            <person name="Buss L.W."/>
            <person name="Schierwater B."/>
            <person name="Dellaporta S.L."/>
            <person name="Rokhsar D.S."/>
        </authorList>
    </citation>
    <scope>NUCLEOTIDE SEQUENCE [LARGE SCALE GENOMIC DNA]</scope>
    <source>
        <strain evidence="2 3">Grell-BS-1999</strain>
    </source>
</reference>
<dbReference type="GO" id="GO:0005655">
    <property type="term" value="C:nucleolar ribonuclease P complex"/>
    <property type="evidence" value="ECO:0000318"/>
    <property type="project" value="GO_Central"/>
</dbReference>
<dbReference type="RefSeq" id="XP_002112713.1">
    <property type="nucleotide sequence ID" value="XM_002112677.1"/>
</dbReference>
<protein>
    <submittedName>
        <fullName evidence="2">Uncharacterized protein</fullName>
    </submittedName>
</protein>
<feature type="region of interest" description="Disordered" evidence="1">
    <location>
        <begin position="55"/>
        <end position="80"/>
    </location>
</feature>